<evidence type="ECO:0000313" key="1">
    <source>
        <dbReference type="EMBL" id="MDT0621770.1"/>
    </source>
</evidence>
<dbReference type="Proteomes" id="UP001250662">
    <property type="component" value="Unassembled WGS sequence"/>
</dbReference>
<sequence>MSDQNQNNQHPFQQRKELNGLLGLRTFKNHLERDFFADATIQEITLENEQVDLIVELNCNFSLTESLFYLNNGNWGSFYTSKANQSEASPFQTALFNLSEENQVNIDIAELTINLKDTSIIVTKIFTNSIPDELGTILCSISENFVHFTKGLSEMPYEIFVPVFEEQENEPSALQDVKSTKKSKTDYFDFWGLYFESSPDSSIYDLKNKTIIDESDFFLLNQ</sequence>
<proteinExistence type="predicted"/>
<dbReference type="EMBL" id="JAVRHU010000002">
    <property type="protein sequence ID" value="MDT0621770.1"/>
    <property type="molecule type" value="Genomic_DNA"/>
</dbReference>
<organism evidence="1 2">
    <name type="scientific">Croceitalea vernalis</name>
    <dbReference type="NCBI Taxonomy" id="3075599"/>
    <lineage>
        <taxon>Bacteria</taxon>
        <taxon>Pseudomonadati</taxon>
        <taxon>Bacteroidota</taxon>
        <taxon>Flavobacteriia</taxon>
        <taxon>Flavobacteriales</taxon>
        <taxon>Flavobacteriaceae</taxon>
        <taxon>Croceitalea</taxon>
    </lineage>
</organism>
<evidence type="ECO:0000313" key="2">
    <source>
        <dbReference type="Proteomes" id="UP001250662"/>
    </source>
</evidence>
<keyword evidence="2" id="KW-1185">Reference proteome</keyword>
<gene>
    <name evidence="1" type="ORF">RM520_09040</name>
</gene>
<dbReference type="RefSeq" id="WP_311385383.1">
    <property type="nucleotide sequence ID" value="NZ_JAVRHU010000002.1"/>
</dbReference>
<protein>
    <submittedName>
        <fullName evidence="1">Uncharacterized protein</fullName>
    </submittedName>
</protein>
<comment type="caution">
    <text evidence="1">The sequence shown here is derived from an EMBL/GenBank/DDBJ whole genome shotgun (WGS) entry which is preliminary data.</text>
</comment>
<accession>A0ABU3BHX3</accession>
<name>A0ABU3BHX3_9FLAO</name>
<reference evidence="1 2" key="1">
    <citation type="submission" date="2023-09" db="EMBL/GenBank/DDBJ databases">
        <authorList>
            <person name="Rey-Velasco X."/>
        </authorList>
    </citation>
    <scope>NUCLEOTIDE SEQUENCE [LARGE SCALE GENOMIC DNA]</scope>
    <source>
        <strain evidence="1 2">P007</strain>
    </source>
</reference>